<keyword evidence="11 14" id="KW-0139">CF(1)</keyword>
<dbReference type="Gene3D" id="1.20.150.20">
    <property type="entry name" value="ATP synthase alpha/beta chain, C-terminal domain"/>
    <property type="match status" value="1"/>
</dbReference>
<dbReference type="NCBIfam" id="NF009884">
    <property type="entry name" value="PRK13343.1"/>
    <property type="match status" value="1"/>
</dbReference>
<dbReference type="InterPro" id="IPR000793">
    <property type="entry name" value="ATP_synth_asu_C"/>
</dbReference>
<dbReference type="CDD" id="cd18116">
    <property type="entry name" value="ATP-synt_F1_alpha_N"/>
    <property type="match status" value="1"/>
</dbReference>
<keyword evidence="6 14" id="KW-0375">Hydrogen ion transport</keyword>
<dbReference type="InterPro" id="IPR027417">
    <property type="entry name" value="P-loop_NTPase"/>
</dbReference>
<feature type="binding site" evidence="14">
    <location>
        <begin position="170"/>
        <end position="177"/>
    </location>
    <ligand>
        <name>ATP</name>
        <dbReference type="ChEBI" id="CHEBI:30616"/>
    </ligand>
</feature>
<keyword evidence="9 14" id="KW-0406">Ion transport</keyword>
<dbReference type="InterPro" id="IPR033732">
    <property type="entry name" value="ATP_synth_F1_a_nt-bd_dom"/>
</dbReference>
<comment type="subcellular location">
    <subcellularLocation>
        <location evidence="14">Cell membrane</location>
        <topology evidence="14">Peripheral membrane protein</topology>
    </subcellularLocation>
    <subcellularLocation>
        <location evidence="2">Membrane</location>
    </subcellularLocation>
</comment>
<sequence>MEIRPAEISDILKQQIASFDKESDVVETGTVLSVGDGIARVFGLQHVMAGELVEFPGSGQKGMALNLESDNVGIVIFGDDTNIREGDTVSRSGVVVEVPTGKGLLGRVVDGLGNPIDGKGPLTNVEMRRAEVKAPGIMPRQSVSEPMQTGIKAIDALVPVGRGQRELVIGDRQTGKTTILTDTILAQKTINDEGDDKKSLYCIYVAVGQKRSTVAQLVRLLEEKGAMKYSIVVAATASDPAPLQYLAPYAACAMGEYFRDNGMHALICYDDLSKQAVAYRQMSLLLRRPPGREAYPGDVFYLHSRLLERAAKMSDAHGGGSLTALPVIETQAGDVSAYIPTNVISITDGQIFLETDLFYRGIRPAVNVGGSVSRVGSAAQIKAMKQVAGKIKLELAQYREMAAFSQFASDLDAATQKQLARGARLVELLKQPQSSPLTVEEQVIVLFAGTRGFIDGIAVDKVVAWEHALLADLPNGGKDILASIRKEQQISKETEARLTEYLTTFNRNFGG</sequence>
<dbReference type="InterPro" id="IPR000194">
    <property type="entry name" value="ATPase_F1/V1/A1_a/bsu_nucl-bd"/>
</dbReference>
<dbReference type="SUPFAM" id="SSF47917">
    <property type="entry name" value="C-terminal domain of alpha and beta subunits of F1 ATP synthase"/>
    <property type="match status" value="1"/>
</dbReference>
<dbReference type="CDD" id="cd01132">
    <property type="entry name" value="F1-ATPase_alpha_CD"/>
    <property type="match status" value="1"/>
</dbReference>
<dbReference type="InterPro" id="IPR036121">
    <property type="entry name" value="ATPase_F1/V1/A1_a/bsu_N_sf"/>
</dbReference>
<dbReference type="Pfam" id="PF02874">
    <property type="entry name" value="ATP-synt_ab_N"/>
    <property type="match status" value="1"/>
</dbReference>
<dbReference type="EC" id="7.1.2.2" evidence="14"/>
<keyword evidence="5 14" id="KW-0547">Nucleotide-binding</keyword>
<dbReference type="CDD" id="cd18113">
    <property type="entry name" value="ATP-synt_F1_alpha_C"/>
    <property type="match status" value="1"/>
</dbReference>
<evidence type="ECO:0000259" key="17">
    <source>
        <dbReference type="Pfam" id="PF02874"/>
    </source>
</evidence>
<dbReference type="EMBL" id="JAPIUX010000002">
    <property type="protein sequence ID" value="MCX2560719.1"/>
    <property type="molecule type" value="Genomic_DNA"/>
</dbReference>
<dbReference type="Pfam" id="PF00306">
    <property type="entry name" value="ATP-synt_ab_C"/>
    <property type="match status" value="1"/>
</dbReference>
<evidence type="ECO:0000313" key="18">
    <source>
        <dbReference type="EMBL" id="MCX2560719.1"/>
    </source>
</evidence>
<dbReference type="SUPFAM" id="SSF50615">
    <property type="entry name" value="N-terminal domain of alpha and beta subunits of F1 ATP synthase"/>
    <property type="match status" value="1"/>
</dbReference>
<name>A0ABT3Q602_9PROT</name>
<proteinExistence type="inferred from homology"/>
<evidence type="ECO:0000313" key="19">
    <source>
        <dbReference type="Proteomes" id="UP001526446"/>
    </source>
</evidence>
<dbReference type="InterPro" id="IPR038376">
    <property type="entry name" value="ATP_synth_asu_C_sf"/>
</dbReference>
<dbReference type="Proteomes" id="UP001526446">
    <property type="component" value="Unassembled WGS sequence"/>
</dbReference>
<dbReference type="RefSeq" id="WP_166119803.1">
    <property type="nucleotide sequence ID" value="NZ_JAPIUX010000002.1"/>
</dbReference>
<gene>
    <name evidence="14 18" type="primary">atpA</name>
    <name evidence="18" type="ORF">OQ252_04790</name>
</gene>
<comment type="caution">
    <text evidence="18">The sequence shown here is derived from an EMBL/GenBank/DDBJ whole genome shotgun (WGS) entry which is preliminary data.</text>
</comment>
<feature type="site" description="Required for activity" evidence="14">
    <location>
        <position position="371"/>
    </location>
</feature>
<feature type="domain" description="ATPase F1/V1/A1 complex alpha/beta subunit N-terminal" evidence="17">
    <location>
        <begin position="27"/>
        <end position="93"/>
    </location>
</feature>
<comment type="subunit">
    <text evidence="13">F-type ATPases have 2 components, CF(1) - the catalytic core - and CF(0) - the membrane proton channel. CF(1) has five subunits: alpha(3), beta(3), gamma(1), delta(1), epsilon(1). CF(0) has four main subunits: a(1), b(1), b'(1) and c(9-12).</text>
</comment>
<evidence type="ECO:0000256" key="4">
    <source>
        <dbReference type="ARBA" id="ARBA00022448"/>
    </source>
</evidence>
<keyword evidence="4 14" id="KW-0813">Transport</keyword>
<evidence type="ECO:0000256" key="6">
    <source>
        <dbReference type="ARBA" id="ARBA00022781"/>
    </source>
</evidence>
<keyword evidence="19" id="KW-1185">Reference proteome</keyword>
<dbReference type="Gene3D" id="2.40.30.20">
    <property type="match status" value="1"/>
</dbReference>
<evidence type="ECO:0000256" key="3">
    <source>
        <dbReference type="ARBA" id="ARBA00008936"/>
    </source>
</evidence>
<protein>
    <recommendedName>
        <fullName evidence="14">ATP synthase subunit alpha</fullName>
        <ecNumber evidence="14">7.1.2.2</ecNumber>
    </recommendedName>
    <alternativeName>
        <fullName evidence="14">ATP synthase F1 sector subunit alpha</fullName>
    </alternativeName>
    <alternativeName>
        <fullName evidence="14">F-ATPase subunit alpha</fullName>
    </alternativeName>
</protein>
<feature type="domain" description="ATPase F1/V1/A1 complex alpha/beta subunit nucleotide-binding" evidence="15">
    <location>
        <begin position="150"/>
        <end position="373"/>
    </location>
</feature>
<comment type="catalytic activity">
    <reaction evidence="14">
        <text>ATP + H2O + 4 H(+)(in) = ADP + phosphate + 5 H(+)(out)</text>
        <dbReference type="Rhea" id="RHEA:57720"/>
        <dbReference type="ChEBI" id="CHEBI:15377"/>
        <dbReference type="ChEBI" id="CHEBI:15378"/>
        <dbReference type="ChEBI" id="CHEBI:30616"/>
        <dbReference type="ChEBI" id="CHEBI:43474"/>
        <dbReference type="ChEBI" id="CHEBI:456216"/>
        <dbReference type="EC" id="7.1.2.2"/>
    </reaction>
</comment>
<dbReference type="Pfam" id="PF00006">
    <property type="entry name" value="ATP-synt_ab"/>
    <property type="match status" value="1"/>
</dbReference>
<dbReference type="PANTHER" id="PTHR48082:SF2">
    <property type="entry name" value="ATP SYNTHASE SUBUNIT ALPHA, MITOCHONDRIAL"/>
    <property type="match status" value="1"/>
</dbReference>
<keyword evidence="12 14" id="KW-0066">ATP synthesis</keyword>
<dbReference type="InterPro" id="IPR020003">
    <property type="entry name" value="ATPase_a/bsu_AS"/>
</dbReference>
<evidence type="ECO:0000256" key="1">
    <source>
        <dbReference type="ARBA" id="ARBA00003784"/>
    </source>
</evidence>
<evidence type="ECO:0000256" key="10">
    <source>
        <dbReference type="ARBA" id="ARBA00023136"/>
    </source>
</evidence>
<feature type="domain" description="ATP synthase alpha subunit C-terminal" evidence="16">
    <location>
        <begin position="380"/>
        <end position="505"/>
    </location>
</feature>
<evidence type="ECO:0000256" key="9">
    <source>
        <dbReference type="ARBA" id="ARBA00023065"/>
    </source>
</evidence>
<dbReference type="PROSITE" id="PS00152">
    <property type="entry name" value="ATPASE_ALPHA_BETA"/>
    <property type="match status" value="1"/>
</dbReference>
<evidence type="ECO:0000256" key="2">
    <source>
        <dbReference type="ARBA" id="ARBA00004370"/>
    </source>
</evidence>
<keyword evidence="14" id="KW-1003">Cell membrane</keyword>
<evidence type="ECO:0000259" key="15">
    <source>
        <dbReference type="Pfam" id="PF00006"/>
    </source>
</evidence>
<evidence type="ECO:0000256" key="7">
    <source>
        <dbReference type="ARBA" id="ARBA00022840"/>
    </source>
</evidence>
<evidence type="ECO:0000256" key="5">
    <source>
        <dbReference type="ARBA" id="ARBA00022741"/>
    </source>
</evidence>
<evidence type="ECO:0000256" key="8">
    <source>
        <dbReference type="ARBA" id="ARBA00022967"/>
    </source>
</evidence>
<dbReference type="InterPro" id="IPR004100">
    <property type="entry name" value="ATPase_F1/V1/A1_a/bsu_N"/>
</dbReference>
<dbReference type="InterPro" id="IPR005294">
    <property type="entry name" value="ATP_synth_F1_asu"/>
</dbReference>
<evidence type="ECO:0000259" key="16">
    <source>
        <dbReference type="Pfam" id="PF00306"/>
    </source>
</evidence>
<keyword evidence="7 14" id="KW-0067">ATP-binding</keyword>
<dbReference type="NCBIfam" id="TIGR00962">
    <property type="entry name" value="atpA"/>
    <property type="match status" value="1"/>
</dbReference>
<evidence type="ECO:0000256" key="11">
    <source>
        <dbReference type="ARBA" id="ARBA00023196"/>
    </source>
</evidence>
<dbReference type="Gene3D" id="3.40.50.300">
    <property type="entry name" value="P-loop containing nucleotide triphosphate hydrolases"/>
    <property type="match status" value="1"/>
</dbReference>
<dbReference type="InterPro" id="IPR023366">
    <property type="entry name" value="ATP_synth_asu-like_sf"/>
</dbReference>
<keyword evidence="10 14" id="KW-0472">Membrane</keyword>
<accession>A0ABT3Q602</accession>
<dbReference type="PANTHER" id="PTHR48082">
    <property type="entry name" value="ATP SYNTHASE SUBUNIT ALPHA, MITOCHONDRIAL"/>
    <property type="match status" value="1"/>
</dbReference>
<organism evidence="18 19">
    <name type="scientific">Acetobacter farinalis</name>
    <dbReference type="NCBI Taxonomy" id="1260984"/>
    <lineage>
        <taxon>Bacteria</taxon>
        <taxon>Pseudomonadati</taxon>
        <taxon>Pseudomonadota</taxon>
        <taxon>Alphaproteobacteria</taxon>
        <taxon>Acetobacterales</taxon>
        <taxon>Acetobacteraceae</taxon>
        <taxon>Acetobacter</taxon>
    </lineage>
</organism>
<dbReference type="SUPFAM" id="SSF52540">
    <property type="entry name" value="P-loop containing nucleoside triphosphate hydrolases"/>
    <property type="match status" value="1"/>
</dbReference>
<comment type="similarity">
    <text evidence="3 14">Belongs to the ATPase alpha/beta chains family.</text>
</comment>
<reference evidence="18 19" key="1">
    <citation type="submission" date="2022-11" db="EMBL/GenBank/DDBJ databases">
        <title>Genome sequencing of Acetobacter type strain.</title>
        <authorList>
            <person name="Heo J."/>
            <person name="Lee D."/>
            <person name="Han B.-H."/>
            <person name="Hong S.-B."/>
            <person name="Kwon S.-W."/>
        </authorList>
    </citation>
    <scope>NUCLEOTIDE SEQUENCE [LARGE SCALE GENOMIC DNA]</scope>
    <source>
        <strain evidence="18 19">KACC 21251</strain>
    </source>
</reference>
<dbReference type="HAMAP" id="MF_01346">
    <property type="entry name" value="ATP_synth_alpha_bact"/>
    <property type="match status" value="1"/>
</dbReference>
<evidence type="ECO:0000256" key="14">
    <source>
        <dbReference type="HAMAP-Rule" id="MF_01346"/>
    </source>
</evidence>
<comment type="function">
    <text evidence="1 14">Produces ATP from ADP in the presence of a proton gradient across the membrane. The alpha chain is a regulatory subunit.</text>
</comment>
<evidence type="ECO:0000256" key="12">
    <source>
        <dbReference type="ARBA" id="ARBA00023310"/>
    </source>
</evidence>
<dbReference type="PIRSF" id="PIRSF039088">
    <property type="entry name" value="F_ATPase_subunit_alpha"/>
    <property type="match status" value="1"/>
</dbReference>
<keyword evidence="8 14" id="KW-1278">Translocase</keyword>
<evidence type="ECO:0000256" key="13">
    <source>
        <dbReference type="ARBA" id="ARBA00026013"/>
    </source>
</evidence>